<feature type="transmembrane region" description="Helical" evidence="2">
    <location>
        <begin position="282"/>
        <end position="302"/>
    </location>
</feature>
<keyword evidence="2" id="KW-0472">Membrane</keyword>
<protein>
    <submittedName>
        <fullName evidence="3">Uncharacterized protein</fullName>
    </submittedName>
</protein>
<sequence>MSTSCSYTLNPDISGVGVRISYYLQTLFLGWLSVRSGSLDEIAGALYTLIATNTAMAVTGLILGLKPSPEISFQDAVTMLYLLSMGWITVLASLAACNRLSEDTKILQLVSVVQSGAIGAFAFAVLRNAATFGQSPDCNGEARAVIFRPMSALHSGRILGWIVIASVTTAYTIMTGRDILAQFKRIKNKGNEPSGDSTHTPSDWQDRSPGILKPDPTVLASDTTSVRSHHTDHGTPTLPMDGRLLAVLLFITIFWIFFVLNTELVIRWNQPTSANSGPTWEFGQILPLLLTLLPFISTGNAFREFGMRRTRRVLRQRMVTVICD</sequence>
<feature type="transmembrane region" description="Helical" evidence="2">
    <location>
        <begin position="46"/>
        <end position="65"/>
    </location>
</feature>
<feature type="transmembrane region" description="Helical" evidence="2">
    <location>
        <begin position="158"/>
        <end position="180"/>
    </location>
</feature>
<dbReference type="OrthoDB" id="5427664at2759"/>
<gene>
    <name evidence="3" type="ORF">MSAN_01150300</name>
</gene>
<keyword evidence="2" id="KW-0812">Transmembrane</keyword>
<feature type="transmembrane region" description="Helical" evidence="2">
    <location>
        <begin position="16"/>
        <end position="34"/>
    </location>
</feature>
<reference evidence="3" key="1">
    <citation type="submission" date="2020-05" db="EMBL/GenBank/DDBJ databases">
        <title>Mycena genomes resolve the evolution of fungal bioluminescence.</title>
        <authorList>
            <person name="Tsai I.J."/>
        </authorList>
    </citation>
    <scope>NUCLEOTIDE SEQUENCE</scope>
    <source>
        <strain evidence="3">160909Yilan</strain>
    </source>
</reference>
<dbReference type="AlphaFoldDB" id="A0A8H6YLF2"/>
<feature type="compositionally biased region" description="Polar residues" evidence="1">
    <location>
        <begin position="194"/>
        <end position="203"/>
    </location>
</feature>
<dbReference type="EMBL" id="JACAZH010000008">
    <property type="protein sequence ID" value="KAF7361184.1"/>
    <property type="molecule type" value="Genomic_DNA"/>
</dbReference>
<keyword evidence="4" id="KW-1185">Reference proteome</keyword>
<organism evidence="3 4">
    <name type="scientific">Mycena sanguinolenta</name>
    <dbReference type="NCBI Taxonomy" id="230812"/>
    <lineage>
        <taxon>Eukaryota</taxon>
        <taxon>Fungi</taxon>
        <taxon>Dikarya</taxon>
        <taxon>Basidiomycota</taxon>
        <taxon>Agaricomycotina</taxon>
        <taxon>Agaricomycetes</taxon>
        <taxon>Agaricomycetidae</taxon>
        <taxon>Agaricales</taxon>
        <taxon>Marasmiineae</taxon>
        <taxon>Mycenaceae</taxon>
        <taxon>Mycena</taxon>
    </lineage>
</organism>
<feature type="transmembrane region" description="Helical" evidence="2">
    <location>
        <begin position="109"/>
        <end position="126"/>
    </location>
</feature>
<evidence type="ECO:0000256" key="1">
    <source>
        <dbReference type="SAM" id="MobiDB-lite"/>
    </source>
</evidence>
<feature type="region of interest" description="Disordered" evidence="1">
    <location>
        <begin position="190"/>
        <end position="210"/>
    </location>
</feature>
<accession>A0A8H6YLF2</accession>
<feature type="transmembrane region" description="Helical" evidence="2">
    <location>
        <begin position="77"/>
        <end position="97"/>
    </location>
</feature>
<feature type="transmembrane region" description="Helical" evidence="2">
    <location>
        <begin position="244"/>
        <end position="262"/>
    </location>
</feature>
<dbReference type="Proteomes" id="UP000623467">
    <property type="component" value="Unassembled WGS sequence"/>
</dbReference>
<keyword evidence="2" id="KW-1133">Transmembrane helix</keyword>
<name>A0A8H6YLF2_9AGAR</name>
<proteinExistence type="predicted"/>
<evidence type="ECO:0000256" key="2">
    <source>
        <dbReference type="SAM" id="Phobius"/>
    </source>
</evidence>
<evidence type="ECO:0000313" key="3">
    <source>
        <dbReference type="EMBL" id="KAF7361184.1"/>
    </source>
</evidence>
<comment type="caution">
    <text evidence="3">The sequence shown here is derived from an EMBL/GenBank/DDBJ whole genome shotgun (WGS) entry which is preliminary data.</text>
</comment>
<evidence type="ECO:0000313" key="4">
    <source>
        <dbReference type="Proteomes" id="UP000623467"/>
    </source>
</evidence>